<reference evidence="2" key="1">
    <citation type="submission" date="2009-12" db="EMBL/GenBank/DDBJ databases">
        <title>Complete sequence of Treponema primitia strain ZAS-2.</title>
        <authorList>
            <person name="Tetu S.G."/>
            <person name="Matson E."/>
            <person name="Ren Q."/>
            <person name="Seshadri R."/>
            <person name="Elbourne L."/>
            <person name="Hassan K.A."/>
            <person name="Durkin A."/>
            <person name="Radune D."/>
            <person name="Mohamoud Y."/>
            <person name="Shay R."/>
            <person name="Jin S."/>
            <person name="Zhang X."/>
            <person name="Lucey K."/>
            <person name="Ballor N.R."/>
            <person name="Ottesen E."/>
            <person name="Rosenthal R."/>
            <person name="Allen A."/>
            <person name="Leadbetter J.R."/>
            <person name="Paulsen I.T."/>
        </authorList>
    </citation>
    <scope>NUCLEOTIDE SEQUENCE [LARGE SCALE GENOMIC DNA]</scope>
    <source>
        <strain evidence="2">ATCC BAA-887 / DSM 12427 / ZAS-2</strain>
    </source>
</reference>
<sequence length="37" mass="4475">MEFRTLLRPLDSSTFDKFGAGRLLVIFQYFLNFFLDR</sequence>
<evidence type="ECO:0000313" key="2">
    <source>
        <dbReference type="Proteomes" id="UP000009223"/>
    </source>
</evidence>
<dbReference type="Proteomes" id="UP000009223">
    <property type="component" value="Chromosome"/>
</dbReference>
<evidence type="ECO:0000313" key="1">
    <source>
        <dbReference type="EMBL" id="AEF83852.1"/>
    </source>
</evidence>
<reference evidence="1 2" key="2">
    <citation type="journal article" date="2011" name="ISME J.">
        <title>RNA-seq reveals cooperative metabolic interactions between two termite-gut spirochete species in co-culture.</title>
        <authorList>
            <person name="Rosenthal A.Z."/>
            <person name="Matson E.G."/>
            <person name="Eldar A."/>
            <person name="Leadbetter J.R."/>
        </authorList>
    </citation>
    <scope>NUCLEOTIDE SEQUENCE [LARGE SCALE GENOMIC DNA]</scope>
    <source>
        <strain evidence="2">ATCC BAA-887 / DSM 12427 / ZAS-2</strain>
    </source>
</reference>
<dbReference type="HOGENOM" id="CLU_3349940_0_0_12"/>
<gene>
    <name evidence="1" type="ordered locus">TREPR_0654</name>
</gene>
<name>F5YK32_TREPZ</name>
<dbReference type="STRING" id="545694.TREPR_0654"/>
<proteinExistence type="predicted"/>
<accession>F5YK32</accession>
<keyword evidence="2" id="KW-1185">Reference proteome</keyword>
<organism evidence="1 2">
    <name type="scientific">Treponema primitia (strain ATCC BAA-887 / DSM 12427 / ZAS-2)</name>
    <dbReference type="NCBI Taxonomy" id="545694"/>
    <lineage>
        <taxon>Bacteria</taxon>
        <taxon>Pseudomonadati</taxon>
        <taxon>Spirochaetota</taxon>
        <taxon>Spirochaetia</taxon>
        <taxon>Spirochaetales</taxon>
        <taxon>Treponemataceae</taxon>
        <taxon>Treponema</taxon>
    </lineage>
</organism>
<dbReference type="EMBL" id="CP001843">
    <property type="protein sequence ID" value="AEF83852.1"/>
    <property type="molecule type" value="Genomic_DNA"/>
</dbReference>
<dbReference type="KEGG" id="tpi:TREPR_0654"/>
<dbReference type="AlphaFoldDB" id="F5YK32"/>
<protein>
    <submittedName>
        <fullName evidence="1">Uncharacterized protein</fullName>
    </submittedName>
</protein>